<organism evidence="1 2">
    <name type="scientific">Spirobacillus cienkowskii</name>
    <dbReference type="NCBI Taxonomy" id="495820"/>
    <lineage>
        <taxon>Bacteria</taxon>
        <taxon>Pseudomonadati</taxon>
        <taxon>Bdellovibrionota</taxon>
        <taxon>Oligoflexia</taxon>
        <taxon>Silvanigrellales</taxon>
        <taxon>Spirobacillus</taxon>
    </lineage>
</organism>
<dbReference type="AlphaFoldDB" id="A0A369KR36"/>
<gene>
    <name evidence="1" type="ORF">DCC88_08080</name>
</gene>
<comment type="caution">
    <text evidence="1">The sequence shown here is derived from an EMBL/GenBank/DDBJ whole genome shotgun (WGS) entry which is preliminary data.</text>
</comment>
<dbReference type="EMBL" id="QOVW01000073">
    <property type="protein sequence ID" value="RDB35850.1"/>
    <property type="molecule type" value="Genomic_DNA"/>
</dbReference>
<protein>
    <submittedName>
        <fullName evidence="1">Uncharacterized protein</fullName>
    </submittedName>
</protein>
<name>A0A369KR36_9BACT</name>
<proteinExistence type="predicted"/>
<dbReference type="RefSeq" id="WP_338634899.1">
    <property type="nucleotide sequence ID" value="NZ_CP146516.1"/>
</dbReference>
<keyword evidence="2" id="KW-1185">Reference proteome</keyword>
<dbReference type="PROSITE" id="PS51257">
    <property type="entry name" value="PROKAR_LIPOPROTEIN"/>
    <property type="match status" value="1"/>
</dbReference>
<reference evidence="1" key="1">
    <citation type="submission" date="2018-04" db="EMBL/GenBank/DDBJ databases">
        <title>Draft genome sequence of the Candidatus Spirobacillus cienkowskii, a pathogen of freshwater Daphnia species, reconstructed from hemolymph metagenomic reads.</title>
        <authorList>
            <person name="Bresciani L."/>
            <person name="Lemos L.N."/>
            <person name="Wale N."/>
            <person name="Lin J.Y."/>
            <person name="Fernandes G.R."/>
            <person name="Duffy M.A."/>
            <person name="Rodrigues J.M."/>
        </authorList>
    </citation>
    <scope>NUCLEOTIDE SEQUENCE [LARGE SCALE GENOMIC DNA]</scope>
    <source>
        <strain evidence="1">Binning01</strain>
    </source>
</reference>
<accession>A0A369KR36</accession>
<evidence type="ECO:0000313" key="2">
    <source>
        <dbReference type="Proteomes" id="UP000253934"/>
    </source>
</evidence>
<sequence>MKKVFCIFILVFFILSCKQETADKKNNLNMPQRNTTNTIEQKNPNNIFTKKGIVYVNEETGEYYFIASEEIL</sequence>
<evidence type="ECO:0000313" key="1">
    <source>
        <dbReference type="EMBL" id="RDB35850.1"/>
    </source>
</evidence>
<dbReference type="Proteomes" id="UP000253934">
    <property type="component" value="Unassembled WGS sequence"/>
</dbReference>